<evidence type="ECO:0000313" key="15">
    <source>
        <dbReference type="WBParaSite" id="GPLIN_000637600"/>
    </source>
</evidence>
<reference evidence="15" key="3">
    <citation type="submission" date="2016-06" db="UniProtKB">
        <authorList>
            <consortium name="WormBaseParasite"/>
        </authorList>
    </citation>
    <scope>IDENTIFICATION</scope>
</reference>
<evidence type="ECO:0000256" key="3">
    <source>
        <dbReference type="ARBA" id="ARBA00012388"/>
    </source>
</evidence>
<proteinExistence type="inferred from homology"/>
<keyword evidence="6" id="KW-0677">Repeat</keyword>
<evidence type="ECO:0000313" key="14">
    <source>
        <dbReference type="Proteomes" id="UP000050741"/>
    </source>
</evidence>
<keyword evidence="7" id="KW-0547">Nucleotide-binding</keyword>
<reference evidence="14" key="1">
    <citation type="submission" date="2013-12" db="EMBL/GenBank/DDBJ databases">
        <authorList>
            <person name="Aslett M."/>
        </authorList>
    </citation>
    <scope>NUCLEOTIDE SEQUENCE [LARGE SCALE GENOMIC DNA]</scope>
    <source>
        <strain evidence="14">Lindley</strain>
    </source>
</reference>
<keyword evidence="8" id="KW-0067">ATP-binding</keyword>
<evidence type="ECO:0000256" key="10">
    <source>
        <dbReference type="ARBA" id="ARBA00048830"/>
    </source>
</evidence>
<dbReference type="Proteomes" id="UP000050741">
    <property type="component" value="Unassembled WGS sequence"/>
</dbReference>
<protein>
    <recommendedName>
        <fullName evidence="3">polynucleotide adenylyltransferase</fullName>
        <ecNumber evidence="3">2.7.7.19</ecNumber>
    </recommendedName>
</protein>
<dbReference type="GO" id="GO:0005634">
    <property type="term" value="C:nucleus"/>
    <property type="evidence" value="ECO:0007669"/>
    <property type="project" value="UniProtKB-SubCell"/>
</dbReference>
<evidence type="ECO:0000256" key="1">
    <source>
        <dbReference type="ARBA" id="ARBA00004123"/>
    </source>
</evidence>
<keyword evidence="9" id="KW-0539">Nucleus</keyword>
<dbReference type="EC" id="2.7.7.19" evidence="3"/>
<feature type="compositionally biased region" description="Low complexity" evidence="11">
    <location>
        <begin position="110"/>
        <end position="144"/>
    </location>
</feature>
<feature type="region of interest" description="Disordered" evidence="11">
    <location>
        <begin position="99"/>
        <end position="144"/>
    </location>
</feature>
<comment type="similarity">
    <text evidence="2">Belongs to the poly(A) polymerase family.</text>
</comment>
<dbReference type="PANTHER" id="PTHR10682">
    <property type="entry name" value="POLY A POLYMERASE"/>
    <property type="match status" value="1"/>
</dbReference>
<keyword evidence="14" id="KW-1185">Reference proteome</keyword>
<dbReference type="InterPro" id="IPR007012">
    <property type="entry name" value="PolA_pol_cen_dom"/>
</dbReference>
<feature type="domain" description="Nematode cuticle collagen N-terminal" evidence="13">
    <location>
        <begin position="19"/>
        <end position="66"/>
    </location>
</feature>
<organism evidence="14 15">
    <name type="scientific">Globodera pallida</name>
    <name type="common">Potato cyst nematode worm</name>
    <name type="synonym">Heterodera pallida</name>
    <dbReference type="NCBI Taxonomy" id="36090"/>
    <lineage>
        <taxon>Eukaryota</taxon>
        <taxon>Metazoa</taxon>
        <taxon>Ecdysozoa</taxon>
        <taxon>Nematoda</taxon>
        <taxon>Chromadorea</taxon>
        <taxon>Rhabditida</taxon>
        <taxon>Tylenchina</taxon>
        <taxon>Tylenchomorpha</taxon>
        <taxon>Tylenchoidea</taxon>
        <taxon>Heteroderidae</taxon>
        <taxon>Heteroderinae</taxon>
        <taxon>Globodera</taxon>
    </lineage>
</organism>
<evidence type="ECO:0000256" key="12">
    <source>
        <dbReference type="SAM" id="Phobius"/>
    </source>
</evidence>
<accession>A0A183C0I3</accession>
<evidence type="ECO:0000256" key="7">
    <source>
        <dbReference type="ARBA" id="ARBA00022741"/>
    </source>
</evidence>
<dbReference type="InterPro" id="IPR002486">
    <property type="entry name" value="Col_cuticle_N"/>
</dbReference>
<keyword evidence="4" id="KW-0507">mRNA processing</keyword>
<evidence type="ECO:0000256" key="11">
    <source>
        <dbReference type="SAM" id="MobiDB-lite"/>
    </source>
</evidence>
<dbReference type="GO" id="GO:0006397">
    <property type="term" value="P:mRNA processing"/>
    <property type="evidence" value="ECO:0007669"/>
    <property type="project" value="UniProtKB-KW"/>
</dbReference>
<dbReference type="GO" id="GO:0042302">
    <property type="term" value="F:structural constituent of cuticle"/>
    <property type="evidence" value="ECO:0007669"/>
    <property type="project" value="InterPro"/>
</dbReference>
<evidence type="ECO:0000259" key="13">
    <source>
        <dbReference type="SMART" id="SM01088"/>
    </source>
</evidence>
<feature type="transmembrane region" description="Helical" evidence="12">
    <location>
        <begin position="20"/>
        <end position="41"/>
    </location>
</feature>
<dbReference type="AlphaFoldDB" id="A0A183C0I3"/>
<keyword evidence="5" id="KW-0808">Transferase</keyword>
<evidence type="ECO:0000256" key="5">
    <source>
        <dbReference type="ARBA" id="ARBA00022679"/>
    </source>
</evidence>
<comment type="subcellular location">
    <subcellularLocation>
        <location evidence="1">Nucleus</location>
    </subcellularLocation>
</comment>
<evidence type="ECO:0000256" key="4">
    <source>
        <dbReference type="ARBA" id="ARBA00022664"/>
    </source>
</evidence>
<dbReference type="SUPFAM" id="SSF81631">
    <property type="entry name" value="PAP/OAS1 substrate-binding domain"/>
    <property type="match status" value="1"/>
</dbReference>
<dbReference type="GO" id="GO:0005524">
    <property type="term" value="F:ATP binding"/>
    <property type="evidence" value="ECO:0007669"/>
    <property type="project" value="UniProtKB-KW"/>
</dbReference>
<dbReference type="Pfam" id="PF04928">
    <property type="entry name" value="PAP_central"/>
    <property type="match status" value="1"/>
</dbReference>
<dbReference type="GO" id="GO:1990817">
    <property type="term" value="F:poly(A) RNA polymerase activity"/>
    <property type="evidence" value="ECO:0007669"/>
    <property type="project" value="UniProtKB-EC"/>
</dbReference>
<dbReference type="WBParaSite" id="GPLIN_000637600">
    <property type="protein sequence ID" value="GPLIN_000637600"/>
    <property type="gene ID" value="GPLIN_000637600"/>
</dbReference>
<reference evidence="14" key="2">
    <citation type="submission" date="2014-05" db="EMBL/GenBank/DDBJ databases">
        <title>The genome and life-stage specific transcriptomes of Globodera pallida elucidate key aspects of plant parasitism by a cyst nematode.</title>
        <authorList>
            <person name="Cotton J.A."/>
            <person name="Lilley C.J."/>
            <person name="Jones L.M."/>
            <person name="Kikuchi T."/>
            <person name="Reid A.J."/>
            <person name="Thorpe P."/>
            <person name="Tsai I.J."/>
            <person name="Beasley H."/>
            <person name="Blok V."/>
            <person name="Cock P.J.A."/>
            <person name="Van den Akker S.E."/>
            <person name="Holroyd N."/>
            <person name="Hunt M."/>
            <person name="Mantelin S."/>
            <person name="Naghra H."/>
            <person name="Pain A."/>
            <person name="Palomares-Rius J.E."/>
            <person name="Zarowiecki M."/>
            <person name="Berriman M."/>
            <person name="Jones J.T."/>
            <person name="Urwin P.E."/>
        </authorList>
    </citation>
    <scope>NUCLEOTIDE SEQUENCE [LARGE SCALE GENOMIC DNA]</scope>
    <source>
        <strain evidence="14">Lindley</strain>
    </source>
</reference>
<dbReference type="PANTHER" id="PTHR10682:SF10">
    <property type="entry name" value="POLYNUCLEOTIDE ADENYLYLTRANSFERASE"/>
    <property type="match status" value="1"/>
</dbReference>
<name>A0A183C0I3_GLOPA</name>
<dbReference type="SMART" id="SM01088">
    <property type="entry name" value="Col_cuticle_N"/>
    <property type="match status" value="1"/>
</dbReference>
<keyword evidence="12" id="KW-1133">Transmembrane helix</keyword>
<feature type="compositionally biased region" description="Gly residues" evidence="11">
    <location>
        <begin position="99"/>
        <end position="109"/>
    </location>
</feature>
<feature type="region of interest" description="Disordered" evidence="11">
    <location>
        <begin position="169"/>
        <end position="233"/>
    </location>
</feature>
<evidence type="ECO:0000256" key="8">
    <source>
        <dbReference type="ARBA" id="ARBA00022840"/>
    </source>
</evidence>
<keyword evidence="12" id="KW-0812">Transmembrane</keyword>
<comment type="catalytic activity">
    <reaction evidence="10">
        <text>RNA(n) + ATP = RNA(n)-3'-adenine ribonucleotide + diphosphate</text>
        <dbReference type="Rhea" id="RHEA:11332"/>
        <dbReference type="Rhea" id="RHEA-COMP:14527"/>
        <dbReference type="Rhea" id="RHEA-COMP:17347"/>
        <dbReference type="ChEBI" id="CHEBI:30616"/>
        <dbReference type="ChEBI" id="CHEBI:33019"/>
        <dbReference type="ChEBI" id="CHEBI:140395"/>
        <dbReference type="ChEBI" id="CHEBI:173115"/>
        <dbReference type="EC" id="2.7.7.19"/>
    </reaction>
</comment>
<dbReference type="Pfam" id="PF01484">
    <property type="entry name" value="Col_cuticle_N"/>
    <property type="match status" value="1"/>
</dbReference>
<evidence type="ECO:0000256" key="6">
    <source>
        <dbReference type="ARBA" id="ARBA00022737"/>
    </source>
</evidence>
<keyword evidence="12" id="KW-0472">Membrane</keyword>
<evidence type="ECO:0000256" key="2">
    <source>
        <dbReference type="ARBA" id="ARBA00010912"/>
    </source>
</evidence>
<evidence type="ECO:0000256" key="9">
    <source>
        <dbReference type="ARBA" id="ARBA00023242"/>
    </source>
</evidence>
<sequence length="389" mass="43225">MDSQQCPLKETDEHRQMRRIAFVAVAVIASVVTLPMLYNYVQSFQSHLMVETDYCKARARDMWLEMTALQIGKGHVNRIKRGWLFGQWVPESSADAYAAGGGPSGGAPSGGSPTAASAPVGAVPAGPTAAVSSGPAQPAGGQYGQAAAGYQPVQAAEASPALVTRARLEQLDRKEPPEPCILALKDPLGPKDPRDRREVPENRRRMECRENRECRVSQDRSGAPAVKGPGEHPANPDDLFLFLDHKEMLAAPVEKDVPEDQPRWAVKLWARNHGIYSNVLGFLGGISWAILAARTCQLYPNAAPSVLLQKFFLVFSAWDWPHPVILKDVDATPRIDIPYFIDMIWDPRTRASDRYHLMTYHHTSIPRTEFDFQCDQVDQTSHDQRIQRR</sequence>
<dbReference type="Gene3D" id="1.10.1410.10">
    <property type="match status" value="1"/>
</dbReference>
<feature type="compositionally biased region" description="Basic and acidic residues" evidence="11">
    <location>
        <begin position="188"/>
        <end position="218"/>
    </location>
</feature>